<keyword evidence="8 13" id="KW-0238">DNA-binding</keyword>
<evidence type="ECO:0000256" key="6">
    <source>
        <dbReference type="ARBA" id="ARBA00022806"/>
    </source>
</evidence>
<keyword evidence="17" id="KW-1185">Reference proteome</keyword>
<dbReference type="CDD" id="cd17991">
    <property type="entry name" value="DEXHc_TRCF"/>
    <property type="match status" value="1"/>
</dbReference>
<keyword evidence="9 13" id="KW-0234">DNA repair</keyword>
<dbReference type="InterPro" id="IPR014001">
    <property type="entry name" value="Helicase_ATP-bd"/>
</dbReference>
<dbReference type="Gene3D" id="3.40.50.11180">
    <property type="match status" value="1"/>
</dbReference>
<feature type="domain" description="Helicase C-terminal" evidence="15">
    <location>
        <begin position="801"/>
        <end position="955"/>
    </location>
</feature>
<dbReference type="OrthoDB" id="9804325at2"/>
<evidence type="ECO:0000259" key="15">
    <source>
        <dbReference type="PROSITE" id="PS51194"/>
    </source>
</evidence>
<evidence type="ECO:0000259" key="14">
    <source>
        <dbReference type="PROSITE" id="PS51192"/>
    </source>
</evidence>
<dbReference type="GO" id="GO:0000716">
    <property type="term" value="P:transcription-coupled nucleotide-excision repair, DNA damage recognition"/>
    <property type="evidence" value="ECO:0007669"/>
    <property type="project" value="UniProtKB-UniRule"/>
</dbReference>
<dbReference type="InterPro" id="IPR011545">
    <property type="entry name" value="DEAD/DEAH_box_helicase_dom"/>
</dbReference>
<dbReference type="PROSITE" id="PS51192">
    <property type="entry name" value="HELICASE_ATP_BIND_1"/>
    <property type="match status" value="1"/>
</dbReference>
<dbReference type="SUPFAM" id="SSF52540">
    <property type="entry name" value="P-loop containing nucleoside triphosphate hydrolases"/>
    <property type="match status" value="3"/>
</dbReference>
<evidence type="ECO:0000256" key="5">
    <source>
        <dbReference type="ARBA" id="ARBA00022801"/>
    </source>
</evidence>
<evidence type="ECO:0000313" key="16">
    <source>
        <dbReference type="EMBL" id="QAZ67527.1"/>
    </source>
</evidence>
<dbReference type="PANTHER" id="PTHR47964">
    <property type="entry name" value="ATP-DEPENDENT DNA HELICASE HOMOLOG RECG, CHLOROPLASTIC"/>
    <property type="match status" value="1"/>
</dbReference>
<evidence type="ECO:0000313" key="17">
    <source>
        <dbReference type="Proteomes" id="UP000293296"/>
    </source>
</evidence>
<comment type="subcellular location">
    <subcellularLocation>
        <location evidence="1 13">Cytoplasm</location>
    </subcellularLocation>
</comment>
<dbReference type="SMART" id="SM00487">
    <property type="entry name" value="DEXDc"/>
    <property type="match status" value="1"/>
</dbReference>
<sequence length="1148" mass="126718">MSRTASPLAELLAASDSASVYKSGPATLAYLAAAALARGQSAVVVAPGVHELSRIAALLDMLAPPSPGTLWGASYAMLPSYAPGRPSGAFWARRMAFLAFAAMGKGPRVLLVTADNLLPKWPPPRALEGNILNVAVGEELPRDLIAEQAVLWGYKRSPMVSSPGEFALRGDILDIFPPGYESPLRLEFFGDVLEAVRRFDAGTQRSLAELPEASLLPAAPAVLSETFMDEARTLWETIAGTGELHRAAKQRLETALQVRDGGIWPGLFYEKPVELSAWFPQGAAYLVCDPTKVKERLEEAEHAWRRFFEAETKELGHPWPNSRVLWPENMARKSLVAGRRILFEDLVMGRGRHGPDLPEKALERFGDLFWKPGSDKRPWTTLVAALKEWNGHGQTILSFHGERSRKKFLQMIEPEGLVFRTGYHPDETGLFALLSPLRHGMELSWRDTRILAEDILHPESAKGGSERADKDFKGLASFDDIRPGDLVVHRDYGVAAFEGLTRMTVDATGGDYLLLVFADEDKLYLPADRLGLLQRYKGPEGISPPLDRLGGARWKSVRERAKKAVERIAADLVEMYAYRQVAKGYAYGPTNELYLEFEATFGFEETPDQERAIGEVLADMERPEPMDRLVCGDVGFGKTEVALRAAFRAVLDGKQVAMLCPTTVLAEQHYQNFAARLEGFPVRVEMLSRFVSPKRRKVVLEAVSRGEVDILVGTHRILSSDVAIPNIGLLILDEEQRFGVKHKERLKAFKKNIDALTLTATPIPRTLQLSLSGVRGLSVIETPPPDRKTVETALVERDEGFLREALRRELERQGQVFWVHNRVQGLEDVTAYVKTLAPGAKVAMAHGQMSETALEEAMHGFWHGETDILVCTSIIESGLDFPRANTLIVDNAHMFGLGQLYQLRGRVGRSPRQAYAYFVVPSIEKVPELARKRLRVILDMDYLGAGFQVAMEDLRLRGAGNILGEAQSGHIARIGLDMFLEMLAEEVRRLKGEPVKERIETELTLGIAARIPERYVPEASDRLRLYKALSTAKTEERLAEIAAEMRDRFGPPPAEVDNFRAVLAFKQVLGRLGATKAEIAPTRLTVAFEAEGASVSTERLVAFVAAHPAVRLLPPGKIVLPLDAALPVPEAIAVWSGELAGLGEGEGA</sequence>
<dbReference type="GO" id="GO:0005524">
    <property type="term" value="F:ATP binding"/>
    <property type="evidence" value="ECO:0007669"/>
    <property type="project" value="UniProtKB-UniRule"/>
</dbReference>
<keyword evidence="7 13" id="KW-0067">ATP-binding</keyword>
<dbReference type="SMART" id="SM00982">
    <property type="entry name" value="TRCF"/>
    <property type="match status" value="1"/>
</dbReference>
<name>A0A4P6HK71_9BACT</name>
<dbReference type="InterPro" id="IPR027417">
    <property type="entry name" value="P-loop_NTPase"/>
</dbReference>
<dbReference type="Pfam" id="PF17757">
    <property type="entry name" value="UvrB_inter"/>
    <property type="match status" value="1"/>
</dbReference>
<dbReference type="EMBL" id="CP026538">
    <property type="protein sequence ID" value="QAZ67527.1"/>
    <property type="molecule type" value="Genomic_DNA"/>
</dbReference>
<accession>A0A4P6HK71</accession>
<evidence type="ECO:0000256" key="13">
    <source>
        <dbReference type="HAMAP-Rule" id="MF_00969"/>
    </source>
</evidence>
<evidence type="ECO:0000256" key="7">
    <source>
        <dbReference type="ARBA" id="ARBA00022840"/>
    </source>
</evidence>
<organism evidence="16 17">
    <name type="scientific">Solidesulfovibrio carbinolicus</name>
    <dbReference type="NCBI Taxonomy" id="296842"/>
    <lineage>
        <taxon>Bacteria</taxon>
        <taxon>Pseudomonadati</taxon>
        <taxon>Thermodesulfobacteriota</taxon>
        <taxon>Desulfovibrionia</taxon>
        <taxon>Desulfovibrionales</taxon>
        <taxon>Desulfovibrionaceae</taxon>
        <taxon>Solidesulfovibrio</taxon>
    </lineage>
</organism>
<keyword evidence="5 13" id="KW-0378">Hydrolase</keyword>
<dbReference type="AlphaFoldDB" id="A0A4P6HK71"/>
<keyword evidence="4 13" id="KW-0227">DNA damage</keyword>
<dbReference type="HAMAP" id="MF_00969">
    <property type="entry name" value="TRCF"/>
    <property type="match status" value="1"/>
</dbReference>
<dbReference type="GO" id="GO:0003684">
    <property type="term" value="F:damaged DNA binding"/>
    <property type="evidence" value="ECO:0007669"/>
    <property type="project" value="InterPro"/>
</dbReference>
<dbReference type="InterPro" id="IPR047112">
    <property type="entry name" value="RecG/Mfd"/>
</dbReference>
<evidence type="ECO:0000256" key="10">
    <source>
        <dbReference type="ARBA" id="ARBA00061104"/>
    </source>
</evidence>
<comment type="similarity">
    <text evidence="11 13">In the C-terminal section; belongs to the helicase family. RecG subfamily.</text>
</comment>
<evidence type="ECO:0000256" key="11">
    <source>
        <dbReference type="ARBA" id="ARBA00061399"/>
    </source>
</evidence>
<evidence type="ECO:0000256" key="3">
    <source>
        <dbReference type="ARBA" id="ARBA00022741"/>
    </source>
</evidence>
<dbReference type="GO" id="GO:0006355">
    <property type="term" value="P:regulation of DNA-templated transcription"/>
    <property type="evidence" value="ECO:0007669"/>
    <property type="project" value="UniProtKB-UniRule"/>
</dbReference>
<dbReference type="Gene3D" id="3.40.50.300">
    <property type="entry name" value="P-loop containing nucleotide triphosphate hydrolases"/>
    <property type="match status" value="2"/>
</dbReference>
<dbReference type="PANTHER" id="PTHR47964:SF1">
    <property type="entry name" value="ATP-DEPENDENT DNA HELICASE HOMOLOG RECG, CHLOROPLASTIC"/>
    <property type="match status" value="1"/>
</dbReference>
<dbReference type="SUPFAM" id="SSF143517">
    <property type="entry name" value="TRCF domain-like"/>
    <property type="match status" value="1"/>
</dbReference>
<dbReference type="InterPro" id="IPR001650">
    <property type="entry name" value="Helicase_C-like"/>
</dbReference>
<dbReference type="SUPFAM" id="SSF141259">
    <property type="entry name" value="CarD-like"/>
    <property type="match status" value="1"/>
</dbReference>
<protein>
    <recommendedName>
        <fullName evidence="12 13">Transcription-repair-coupling factor</fullName>
        <shortName evidence="13">TRCF</shortName>
        <ecNumber evidence="13">3.6.4.-</ecNumber>
    </recommendedName>
</protein>
<dbReference type="SMART" id="SM01058">
    <property type="entry name" value="CarD_TRCF"/>
    <property type="match status" value="1"/>
</dbReference>
<evidence type="ECO:0000256" key="1">
    <source>
        <dbReference type="ARBA" id="ARBA00004496"/>
    </source>
</evidence>
<dbReference type="Pfam" id="PF03461">
    <property type="entry name" value="TRCF"/>
    <property type="match status" value="1"/>
</dbReference>
<evidence type="ECO:0000256" key="12">
    <source>
        <dbReference type="ARBA" id="ARBA00070128"/>
    </source>
</evidence>
<dbReference type="InterPro" id="IPR036101">
    <property type="entry name" value="CarD-like/TRCF_RID_sf"/>
</dbReference>
<dbReference type="KEGG" id="dcb:C3Y92_09940"/>
<dbReference type="RefSeq" id="WP_129352196.1">
    <property type="nucleotide sequence ID" value="NZ_CP026538.1"/>
</dbReference>
<dbReference type="Pfam" id="PF02559">
    <property type="entry name" value="CarD_TRCF_RID"/>
    <property type="match status" value="1"/>
</dbReference>
<evidence type="ECO:0000256" key="9">
    <source>
        <dbReference type="ARBA" id="ARBA00023204"/>
    </source>
</evidence>
<feature type="domain" description="Helicase ATP-binding" evidence="14">
    <location>
        <begin position="619"/>
        <end position="780"/>
    </location>
</feature>
<dbReference type="NCBIfam" id="TIGR00580">
    <property type="entry name" value="mfd"/>
    <property type="match status" value="1"/>
</dbReference>
<dbReference type="Gene3D" id="2.40.10.170">
    <property type="match status" value="1"/>
</dbReference>
<dbReference type="InterPro" id="IPR037235">
    <property type="entry name" value="TRCF-like_C_D7"/>
</dbReference>
<evidence type="ECO:0000256" key="4">
    <source>
        <dbReference type="ARBA" id="ARBA00022763"/>
    </source>
</evidence>
<dbReference type="GO" id="GO:0005737">
    <property type="term" value="C:cytoplasm"/>
    <property type="evidence" value="ECO:0007669"/>
    <property type="project" value="UniProtKB-SubCell"/>
</dbReference>
<dbReference type="Gene3D" id="3.90.1150.50">
    <property type="entry name" value="Transcription-repair-coupling factor, D7 domain"/>
    <property type="match status" value="1"/>
</dbReference>
<dbReference type="GO" id="GO:0016787">
    <property type="term" value="F:hydrolase activity"/>
    <property type="evidence" value="ECO:0007669"/>
    <property type="project" value="UniProtKB-KW"/>
</dbReference>
<comment type="function">
    <text evidence="13">Couples transcription and DNA repair by recognizing RNA polymerase (RNAP) stalled at DNA lesions. Mediates ATP-dependent release of RNAP and its truncated transcript from the DNA, and recruitment of nucleotide excision repair machinery to the damaged site.</text>
</comment>
<keyword evidence="2 13" id="KW-0963">Cytoplasm</keyword>
<dbReference type="SMART" id="SM00490">
    <property type="entry name" value="HELICc"/>
    <property type="match status" value="1"/>
</dbReference>
<dbReference type="InterPro" id="IPR004576">
    <property type="entry name" value="Mfd"/>
</dbReference>
<dbReference type="InterPro" id="IPR041471">
    <property type="entry name" value="UvrB_inter"/>
</dbReference>
<evidence type="ECO:0000256" key="8">
    <source>
        <dbReference type="ARBA" id="ARBA00023125"/>
    </source>
</evidence>
<dbReference type="InterPro" id="IPR005118">
    <property type="entry name" value="TRCF_C"/>
</dbReference>
<dbReference type="Pfam" id="PF00271">
    <property type="entry name" value="Helicase_C"/>
    <property type="match status" value="1"/>
</dbReference>
<dbReference type="Gene3D" id="3.30.2060.10">
    <property type="entry name" value="Penicillin-binding protein 1b domain"/>
    <property type="match status" value="1"/>
</dbReference>
<dbReference type="Pfam" id="PF00270">
    <property type="entry name" value="DEAD"/>
    <property type="match status" value="1"/>
</dbReference>
<dbReference type="PROSITE" id="PS51194">
    <property type="entry name" value="HELICASE_CTER"/>
    <property type="match status" value="1"/>
</dbReference>
<dbReference type="EC" id="3.6.4.-" evidence="13"/>
<evidence type="ECO:0000256" key="2">
    <source>
        <dbReference type="ARBA" id="ARBA00022490"/>
    </source>
</evidence>
<comment type="similarity">
    <text evidence="10 13">In the N-terminal section; belongs to the UvrB family.</text>
</comment>
<dbReference type="FunFam" id="3.40.50.300:FF:000546">
    <property type="entry name" value="Transcription-repair-coupling factor"/>
    <property type="match status" value="1"/>
</dbReference>
<gene>
    <name evidence="13 16" type="primary">mfd</name>
    <name evidence="16" type="ORF">C3Y92_09940</name>
</gene>
<dbReference type="Proteomes" id="UP000293296">
    <property type="component" value="Chromosome"/>
</dbReference>
<reference evidence="16 17" key="1">
    <citation type="submission" date="2018-02" db="EMBL/GenBank/DDBJ databases">
        <title>Genome sequence of Desulfovibrio carbinolicus DSM 3852.</title>
        <authorList>
            <person name="Wilbanks E."/>
            <person name="Skennerton C.T."/>
            <person name="Orphan V.J."/>
        </authorList>
    </citation>
    <scope>NUCLEOTIDE SEQUENCE [LARGE SCALE GENOMIC DNA]</scope>
    <source>
        <strain evidence="16 17">DSM 3852</strain>
    </source>
</reference>
<dbReference type="GO" id="GO:0003678">
    <property type="term" value="F:DNA helicase activity"/>
    <property type="evidence" value="ECO:0007669"/>
    <property type="project" value="TreeGrafter"/>
</dbReference>
<proteinExistence type="inferred from homology"/>
<dbReference type="InterPro" id="IPR003711">
    <property type="entry name" value="CarD-like/TRCF_RID"/>
</dbReference>
<keyword evidence="6" id="KW-0347">Helicase</keyword>
<keyword evidence="3 13" id="KW-0547">Nucleotide-binding</keyword>